<keyword evidence="2" id="KW-1185">Reference proteome</keyword>
<dbReference type="RefSeq" id="WP_135152200.1">
    <property type="nucleotide sequence ID" value="NZ_SOMN01000011.1"/>
</dbReference>
<dbReference type="Proteomes" id="UP000297900">
    <property type="component" value="Unassembled WGS sequence"/>
</dbReference>
<name>A0A4Y8LZV2_9BACL</name>
<dbReference type="EMBL" id="SOMN01000011">
    <property type="protein sequence ID" value="TFE26973.1"/>
    <property type="molecule type" value="Genomic_DNA"/>
</dbReference>
<reference evidence="1 2" key="1">
    <citation type="submission" date="2019-03" db="EMBL/GenBank/DDBJ databases">
        <title>Cohnella endophytica sp. nov., a novel endophytic bacterium isolated from bark of Sonneratia apetala.</title>
        <authorList>
            <person name="Tuo L."/>
        </authorList>
    </citation>
    <scope>NUCLEOTIDE SEQUENCE [LARGE SCALE GENOMIC DNA]</scope>
    <source>
        <strain evidence="1 2">CCTCC AB 208254</strain>
    </source>
</reference>
<evidence type="ECO:0000313" key="1">
    <source>
        <dbReference type="EMBL" id="TFE26973.1"/>
    </source>
</evidence>
<proteinExistence type="predicted"/>
<dbReference type="OrthoDB" id="2964978at2"/>
<evidence type="ECO:0000313" key="2">
    <source>
        <dbReference type="Proteomes" id="UP000297900"/>
    </source>
</evidence>
<protein>
    <recommendedName>
        <fullName evidence="3">Group-specific protein</fullName>
    </recommendedName>
</protein>
<evidence type="ECO:0008006" key="3">
    <source>
        <dbReference type="Google" id="ProtNLM"/>
    </source>
</evidence>
<sequence length="171" mass="19865">MFDPTVFDNIKVAFENQIYDLDNLSGQIRITNRIDRLEMSIMSREFALQFQLINQENVTAEIRLEASLKDLAAEILELQGEAPACTLILRFNLQIQEVSEQCKRVLEIMQRIWNPEEPPTQTLSFAYGQEITAYTNTVEMRFNRQINEDQMEDIPNLIEHVLQTLDELGAI</sequence>
<dbReference type="AlphaFoldDB" id="A0A4Y8LZV2"/>
<gene>
    <name evidence="1" type="ORF">E2980_10785</name>
</gene>
<comment type="caution">
    <text evidence="1">The sequence shown here is derived from an EMBL/GenBank/DDBJ whole genome shotgun (WGS) entry which is preliminary data.</text>
</comment>
<accession>A0A4Y8LZV2</accession>
<organism evidence="1 2">
    <name type="scientific">Cohnella luojiensis</name>
    <dbReference type="NCBI Taxonomy" id="652876"/>
    <lineage>
        <taxon>Bacteria</taxon>
        <taxon>Bacillati</taxon>
        <taxon>Bacillota</taxon>
        <taxon>Bacilli</taxon>
        <taxon>Bacillales</taxon>
        <taxon>Paenibacillaceae</taxon>
        <taxon>Cohnella</taxon>
    </lineage>
</organism>